<dbReference type="Gene3D" id="3.10.450.50">
    <property type="match status" value="1"/>
</dbReference>
<comment type="caution">
    <text evidence="2">The sequence shown here is derived from an EMBL/GenBank/DDBJ whole genome shotgun (WGS) entry which is preliminary data.</text>
</comment>
<dbReference type="EMBL" id="JAAXPC010000004">
    <property type="protein sequence ID" value="NKY01807.1"/>
    <property type="molecule type" value="Genomic_DNA"/>
</dbReference>
<dbReference type="InterPro" id="IPR032710">
    <property type="entry name" value="NTF2-like_dom_sf"/>
</dbReference>
<name>A0A846WKY8_9ACTN</name>
<protein>
    <submittedName>
        <fullName evidence="2">Nuclear transport factor 2 family protein</fullName>
    </submittedName>
</protein>
<dbReference type="SUPFAM" id="SSF54427">
    <property type="entry name" value="NTF2-like"/>
    <property type="match status" value="1"/>
</dbReference>
<feature type="domain" description="DUF4440" evidence="1">
    <location>
        <begin position="23"/>
        <end position="125"/>
    </location>
</feature>
<dbReference type="Pfam" id="PF14534">
    <property type="entry name" value="DUF4440"/>
    <property type="match status" value="1"/>
</dbReference>
<sequence length="136" mass="14600">MTNHGDRPYLAPAHPDALDVAHRLVAALQLGMDRSDADAYDAMFAADILWGSPKGAVLQGFSTLNWIHQRLFAQAVAPPSDFSVAQAAMIAPGVVVAQIGRHARGGGFSEMAMYVLVERDGRWWVTAGQNTPIADD</sequence>
<accession>A0A846WKY8</accession>
<dbReference type="Proteomes" id="UP000563898">
    <property type="component" value="Unassembled WGS sequence"/>
</dbReference>
<dbReference type="RefSeq" id="WP_006371834.1">
    <property type="nucleotide sequence ID" value="NZ_JAAXPC010000004.1"/>
</dbReference>
<evidence type="ECO:0000259" key="1">
    <source>
        <dbReference type="Pfam" id="PF14534"/>
    </source>
</evidence>
<gene>
    <name evidence="2" type="ORF">HGA05_09505</name>
</gene>
<dbReference type="AlphaFoldDB" id="A0A846WKY8"/>
<reference evidence="2 3" key="1">
    <citation type="submission" date="2020-04" db="EMBL/GenBank/DDBJ databases">
        <title>MicrobeNet Type strains.</title>
        <authorList>
            <person name="Nicholson A.C."/>
        </authorList>
    </citation>
    <scope>NUCLEOTIDE SEQUENCE [LARGE SCALE GENOMIC DNA]</scope>
    <source>
        <strain evidence="2 3">ATCC BAA-14</strain>
    </source>
</reference>
<organism evidence="2 3">
    <name type="scientific">Gordonia polyisoprenivorans</name>
    <dbReference type="NCBI Taxonomy" id="84595"/>
    <lineage>
        <taxon>Bacteria</taxon>
        <taxon>Bacillati</taxon>
        <taxon>Actinomycetota</taxon>
        <taxon>Actinomycetes</taxon>
        <taxon>Mycobacteriales</taxon>
        <taxon>Gordoniaceae</taxon>
        <taxon>Gordonia</taxon>
    </lineage>
</organism>
<evidence type="ECO:0000313" key="3">
    <source>
        <dbReference type="Proteomes" id="UP000563898"/>
    </source>
</evidence>
<proteinExistence type="predicted"/>
<evidence type="ECO:0000313" key="2">
    <source>
        <dbReference type="EMBL" id="NKY01807.1"/>
    </source>
</evidence>
<dbReference type="InterPro" id="IPR027843">
    <property type="entry name" value="DUF4440"/>
</dbReference>